<accession>A0A3M7R5P2</accession>
<comment type="caution">
    <text evidence="1">The sequence shown here is derived from an EMBL/GenBank/DDBJ whole genome shotgun (WGS) entry which is preliminary data.</text>
</comment>
<name>A0A3M7R5P2_BRAPC</name>
<evidence type="ECO:0000313" key="2">
    <source>
        <dbReference type="Proteomes" id="UP000276133"/>
    </source>
</evidence>
<dbReference type="Proteomes" id="UP000276133">
    <property type="component" value="Unassembled WGS sequence"/>
</dbReference>
<gene>
    <name evidence="1" type="ORF">BpHYR1_014288</name>
</gene>
<evidence type="ECO:0000313" key="1">
    <source>
        <dbReference type="EMBL" id="RNA18866.1"/>
    </source>
</evidence>
<reference evidence="1 2" key="1">
    <citation type="journal article" date="2018" name="Sci. Rep.">
        <title>Genomic signatures of local adaptation to the degree of environmental predictability in rotifers.</title>
        <authorList>
            <person name="Franch-Gras L."/>
            <person name="Hahn C."/>
            <person name="Garcia-Roger E.M."/>
            <person name="Carmona M.J."/>
            <person name="Serra M."/>
            <person name="Gomez A."/>
        </authorList>
    </citation>
    <scope>NUCLEOTIDE SEQUENCE [LARGE SCALE GENOMIC DNA]</scope>
    <source>
        <strain evidence="1">HYR1</strain>
    </source>
</reference>
<dbReference type="AlphaFoldDB" id="A0A3M7R5P2"/>
<dbReference type="EMBL" id="REGN01004161">
    <property type="protein sequence ID" value="RNA18866.1"/>
    <property type="molecule type" value="Genomic_DNA"/>
</dbReference>
<proteinExistence type="predicted"/>
<organism evidence="1 2">
    <name type="scientific">Brachionus plicatilis</name>
    <name type="common">Marine rotifer</name>
    <name type="synonym">Brachionus muelleri</name>
    <dbReference type="NCBI Taxonomy" id="10195"/>
    <lineage>
        <taxon>Eukaryota</taxon>
        <taxon>Metazoa</taxon>
        <taxon>Spiralia</taxon>
        <taxon>Gnathifera</taxon>
        <taxon>Rotifera</taxon>
        <taxon>Eurotatoria</taxon>
        <taxon>Monogononta</taxon>
        <taxon>Pseudotrocha</taxon>
        <taxon>Ploima</taxon>
        <taxon>Brachionidae</taxon>
        <taxon>Brachionus</taxon>
    </lineage>
</organism>
<protein>
    <submittedName>
        <fullName evidence="1">Uncharacterized protein</fullName>
    </submittedName>
</protein>
<sequence>MRSPSYVTVIDSVSEIWNIKKNQDLLKAMNNDDGTNANHFVPSNNFLEEEEEKEYNPFL</sequence>
<keyword evidence="2" id="KW-1185">Reference proteome</keyword>